<protein>
    <submittedName>
        <fullName evidence="3">Uncharacterized protein</fullName>
    </submittedName>
</protein>
<reference evidence="3 4" key="1">
    <citation type="journal article" date="2024" name="Nat. Commun.">
        <title>Phylogenomics reveals the evolutionary origins of lichenization in chlorophyte algae.</title>
        <authorList>
            <person name="Puginier C."/>
            <person name="Libourel C."/>
            <person name="Otte J."/>
            <person name="Skaloud P."/>
            <person name="Haon M."/>
            <person name="Grisel S."/>
            <person name="Petersen M."/>
            <person name="Berrin J.G."/>
            <person name="Delaux P.M."/>
            <person name="Dal Grande F."/>
            <person name="Keller J."/>
        </authorList>
    </citation>
    <scope>NUCLEOTIDE SEQUENCE [LARGE SCALE GENOMIC DNA]</scope>
    <source>
        <strain evidence="3 4">SAG 2043</strain>
    </source>
</reference>
<feature type="compositionally biased region" description="Acidic residues" evidence="1">
    <location>
        <begin position="319"/>
        <end position="328"/>
    </location>
</feature>
<feature type="chain" id="PRO_5043979702" evidence="2">
    <location>
        <begin position="22"/>
        <end position="473"/>
    </location>
</feature>
<name>A0AAW1Q194_9CHLO</name>
<gene>
    <name evidence="3" type="ORF">WJX72_002719</name>
</gene>
<keyword evidence="4" id="KW-1185">Reference proteome</keyword>
<feature type="compositionally biased region" description="Acidic residues" evidence="1">
    <location>
        <begin position="336"/>
        <end position="363"/>
    </location>
</feature>
<keyword evidence="2" id="KW-0732">Signal</keyword>
<dbReference type="Proteomes" id="UP001489004">
    <property type="component" value="Unassembled WGS sequence"/>
</dbReference>
<evidence type="ECO:0000313" key="4">
    <source>
        <dbReference type="Proteomes" id="UP001489004"/>
    </source>
</evidence>
<feature type="region of interest" description="Disordered" evidence="1">
    <location>
        <begin position="225"/>
        <end position="365"/>
    </location>
</feature>
<feature type="signal peptide" evidence="2">
    <location>
        <begin position="1"/>
        <end position="21"/>
    </location>
</feature>
<dbReference type="AlphaFoldDB" id="A0AAW1Q194"/>
<comment type="caution">
    <text evidence="3">The sequence shown here is derived from an EMBL/GenBank/DDBJ whole genome shotgun (WGS) entry which is preliminary data.</text>
</comment>
<proteinExistence type="predicted"/>
<organism evidence="3 4">
    <name type="scientific">[Myrmecia] bisecta</name>
    <dbReference type="NCBI Taxonomy" id="41462"/>
    <lineage>
        <taxon>Eukaryota</taxon>
        <taxon>Viridiplantae</taxon>
        <taxon>Chlorophyta</taxon>
        <taxon>core chlorophytes</taxon>
        <taxon>Trebouxiophyceae</taxon>
        <taxon>Trebouxiales</taxon>
        <taxon>Trebouxiaceae</taxon>
        <taxon>Myrmecia</taxon>
    </lineage>
</organism>
<accession>A0AAW1Q194</accession>
<feature type="region of interest" description="Disordered" evidence="1">
    <location>
        <begin position="157"/>
        <end position="213"/>
    </location>
</feature>
<evidence type="ECO:0000256" key="1">
    <source>
        <dbReference type="SAM" id="MobiDB-lite"/>
    </source>
</evidence>
<evidence type="ECO:0000313" key="3">
    <source>
        <dbReference type="EMBL" id="KAK9814238.1"/>
    </source>
</evidence>
<feature type="compositionally biased region" description="Basic and acidic residues" evidence="1">
    <location>
        <begin position="157"/>
        <end position="212"/>
    </location>
</feature>
<sequence length="473" mass="52853">MIRVTLRPAVLAAQISALVSADSPAEPPPQPNKPWQDVDGDLIEVAKPDLYTRLVQLVRHVYKECNRTFQGIGYYHMIKLAYKPADPSTSYIQIAEGLRGLLPGGSMVFSISTRYKSVKNKTQQGQPHERLGTTKYNSMLKELNTWVHATHAQRLEARQRSYEADQRREKERREQQEKQREEQAQQREKQREEQAQQRAEEQRRRDEADKAERRRKVALLQQRLAQAQVPQAGPEPDSSSDAEGFVEGTTGVQGATKRRHVDQKHQGATKQAEVARNGQATAEAAHARGASGVQVDDAAKLKHGKRKRGNKAEDSATGSEEDSDEEAEGSDKEPGYDSDQESEDSDEEAEESESEVSVDEPEPGDCRRCGRELEFCAHTDCTTLNRCPECWDLDEGEDFGSCANTGCGISYCDQHLEHVPGCDQCGGVFCEDCLSECEYCEAAMRTCHSCTCECGGCPVEEYISDDDCDEYGY</sequence>
<evidence type="ECO:0000256" key="2">
    <source>
        <dbReference type="SAM" id="SignalP"/>
    </source>
</evidence>
<dbReference type="EMBL" id="JALJOR010000007">
    <property type="protein sequence ID" value="KAK9814238.1"/>
    <property type="molecule type" value="Genomic_DNA"/>
</dbReference>